<keyword evidence="2" id="KW-1185">Reference proteome</keyword>
<sequence length="394" mass="44347">MATNTNLVAPFNPPPPTLGFRCRICLHNRVVLDRRTLAHMKSHLGCFHHLGLWYCSICGHTDGRADHIAKHVTTACSTINHTAAVPVRDQNMQDMVIAEARRCQCPHPTANVFPLPTAIVPNVPVPATATTTFTLPEYIDTVMLFIESWFRRVMQDPIPATYDYRLRMEDALRSNIAQIEYAQRFNVAREALVEITTIVEYYREIMEEEGDEGEIGAIDEEIKISLSQKERQEMEEAAIILLQTAVPLWTWLTDDAHDDDDDDGDNDEQGELRQIGQQLDQPLNVEFVDSTRQKGDPKTGNQLKAGEIWHVQMMAMVSKAHAKQKMADTTVGDWIPTFKDDKRAAKHNEPSNKNSLLPDVISKALKNYLSRQSGTPAEIVLARSLHAQCVGSKV</sequence>
<evidence type="ECO:0000313" key="1">
    <source>
        <dbReference type="EMBL" id="KEQ78866.1"/>
    </source>
</evidence>
<gene>
    <name evidence="1" type="ORF">M438DRAFT_340313</name>
</gene>
<organism evidence="1 2">
    <name type="scientific">Aureobasidium pullulans EXF-150</name>
    <dbReference type="NCBI Taxonomy" id="1043002"/>
    <lineage>
        <taxon>Eukaryota</taxon>
        <taxon>Fungi</taxon>
        <taxon>Dikarya</taxon>
        <taxon>Ascomycota</taxon>
        <taxon>Pezizomycotina</taxon>
        <taxon>Dothideomycetes</taxon>
        <taxon>Dothideomycetidae</taxon>
        <taxon>Dothideales</taxon>
        <taxon>Saccotheciaceae</taxon>
        <taxon>Aureobasidium</taxon>
    </lineage>
</organism>
<proteinExistence type="predicted"/>
<dbReference type="RefSeq" id="XP_029755053.1">
    <property type="nucleotide sequence ID" value="XM_029904306.1"/>
</dbReference>
<reference evidence="1 2" key="1">
    <citation type="journal article" date="2014" name="BMC Genomics">
        <title>Genome sequencing of four Aureobasidium pullulans varieties: biotechnological potential, stress tolerance, and description of new species.</title>
        <authorList>
            <person name="Gostin Ar C."/>
            <person name="Ohm R.A."/>
            <person name="Kogej T."/>
            <person name="Sonjak S."/>
            <person name="Turk M."/>
            <person name="Zajc J."/>
            <person name="Zalar P."/>
            <person name="Grube M."/>
            <person name="Sun H."/>
            <person name="Han J."/>
            <person name="Sharma A."/>
            <person name="Chiniquy J."/>
            <person name="Ngan C.Y."/>
            <person name="Lipzen A."/>
            <person name="Barry K."/>
            <person name="Grigoriev I.V."/>
            <person name="Gunde-Cimerman N."/>
        </authorList>
    </citation>
    <scope>NUCLEOTIDE SEQUENCE [LARGE SCALE GENOMIC DNA]</scope>
    <source>
        <strain evidence="1 2">EXF-150</strain>
    </source>
</reference>
<dbReference type="AlphaFoldDB" id="A0A074XW01"/>
<accession>A0A074XW01</accession>
<name>A0A074XW01_AURPU</name>
<evidence type="ECO:0000313" key="2">
    <source>
        <dbReference type="Proteomes" id="UP000030706"/>
    </source>
</evidence>
<dbReference type="HOGENOM" id="CLU_700160_0_0_1"/>
<protein>
    <submittedName>
        <fullName evidence="1">Uncharacterized protein</fullName>
    </submittedName>
</protein>
<dbReference type="GeneID" id="40746612"/>
<dbReference type="Proteomes" id="UP000030706">
    <property type="component" value="Unassembled WGS sequence"/>
</dbReference>
<dbReference type="EMBL" id="KL585013">
    <property type="protein sequence ID" value="KEQ78866.1"/>
    <property type="molecule type" value="Genomic_DNA"/>
</dbReference>